<evidence type="ECO:0000313" key="8">
    <source>
        <dbReference type="Proteomes" id="UP000011715"/>
    </source>
</evidence>
<gene>
    <name evidence="6" type="ORF">MAPG_07890</name>
</gene>
<dbReference type="EC" id="3.1.1.47" evidence="4"/>
<dbReference type="PANTHER" id="PTHR10272">
    <property type="entry name" value="PLATELET-ACTIVATING FACTOR ACETYLHYDROLASE"/>
    <property type="match status" value="1"/>
</dbReference>
<keyword evidence="3 4" id="KW-0443">Lipid metabolism</keyword>
<dbReference type="Pfam" id="PF03403">
    <property type="entry name" value="PAF-AH_p_II"/>
    <property type="match status" value="1"/>
</dbReference>
<dbReference type="InterPro" id="IPR029058">
    <property type="entry name" value="AB_hydrolase_fold"/>
</dbReference>
<keyword evidence="1 4" id="KW-0378">Hydrolase</keyword>
<dbReference type="InterPro" id="IPR016715">
    <property type="entry name" value="PAF_acetylhydro_eukaryote"/>
</dbReference>
<name>A0A0C4E5W3_MAGP6</name>
<evidence type="ECO:0000256" key="1">
    <source>
        <dbReference type="ARBA" id="ARBA00022801"/>
    </source>
</evidence>
<evidence type="ECO:0000313" key="6">
    <source>
        <dbReference type="EMBL" id="KLU88909.1"/>
    </source>
</evidence>
<reference evidence="6" key="3">
    <citation type="submission" date="2011-03" db="EMBL/GenBank/DDBJ databases">
        <title>Annotation of Magnaporthe poae ATCC 64411.</title>
        <authorList>
            <person name="Ma L.-J."/>
            <person name="Dead R."/>
            <person name="Young S.K."/>
            <person name="Zeng Q."/>
            <person name="Gargeya S."/>
            <person name="Fitzgerald M."/>
            <person name="Haas B."/>
            <person name="Abouelleil A."/>
            <person name="Alvarado L."/>
            <person name="Arachchi H.M."/>
            <person name="Berlin A."/>
            <person name="Brown A."/>
            <person name="Chapman S.B."/>
            <person name="Chen Z."/>
            <person name="Dunbar C."/>
            <person name="Freedman E."/>
            <person name="Gearin G."/>
            <person name="Gellesch M."/>
            <person name="Goldberg J."/>
            <person name="Griggs A."/>
            <person name="Gujja S."/>
            <person name="Heiman D."/>
            <person name="Howarth C."/>
            <person name="Larson L."/>
            <person name="Lui A."/>
            <person name="MacDonald P.J.P."/>
            <person name="Mehta T."/>
            <person name="Montmayeur A."/>
            <person name="Murphy C."/>
            <person name="Neiman D."/>
            <person name="Pearson M."/>
            <person name="Priest M."/>
            <person name="Roberts A."/>
            <person name="Saif S."/>
            <person name="Shea T."/>
            <person name="Shenoy N."/>
            <person name="Sisk P."/>
            <person name="Stolte C."/>
            <person name="Sykes S."/>
            <person name="Yandava C."/>
            <person name="Wortman J."/>
            <person name="Nusbaum C."/>
            <person name="Birren B."/>
        </authorList>
    </citation>
    <scope>NUCLEOTIDE SEQUENCE</scope>
    <source>
        <strain evidence="6">ATCC 64411</strain>
    </source>
</reference>
<evidence type="ECO:0000256" key="3">
    <source>
        <dbReference type="ARBA" id="ARBA00023098"/>
    </source>
</evidence>
<reference evidence="8" key="2">
    <citation type="submission" date="2010-05" db="EMBL/GenBank/DDBJ databases">
        <title>The genome sequence of Magnaporthe poae strain ATCC 64411.</title>
        <authorList>
            <person name="Ma L.-J."/>
            <person name="Dead R."/>
            <person name="Young S."/>
            <person name="Zeng Q."/>
            <person name="Koehrsen M."/>
            <person name="Alvarado L."/>
            <person name="Berlin A."/>
            <person name="Chapman S.B."/>
            <person name="Chen Z."/>
            <person name="Freedman E."/>
            <person name="Gellesch M."/>
            <person name="Goldberg J."/>
            <person name="Griggs A."/>
            <person name="Gujja S."/>
            <person name="Heilman E.R."/>
            <person name="Heiman D."/>
            <person name="Hepburn T."/>
            <person name="Howarth C."/>
            <person name="Jen D."/>
            <person name="Larson L."/>
            <person name="Mehta T."/>
            <person name="Neiman D."/>
            <person name="Pearson M."/>
            <person name="Roberts A."/>
            <person name="Saif S."/>
            <person name="Shea T."/>
            <person name="Shenoy N."/>
            <person name="Sisk P."/>
            <person name="Stolte C."/>
            <person name="Sykes S."/>
            <person name="Walk T."/>
            <person name="White J."/>
            <person name="Yandava C."/>
            <person name="Haas B."/>
            <person name="Nusbaum C."/>
            <person name="Birren B."/>
        </authorList>
    </citation>
    <scope>NUCLEOTIDE SEQUENCE [LARGE SCALE GENOMIC DNA]</scope>
    <source>
        <strain evidence="8">ATCC 64411 / 73-15</strain>
    </source>
</reference>
<feature type="compositionally biased region" description="Acidic residues" evidence="5">
    <location>
        <begin position="506"/>
        <end position="515"/>
    </location>
</feature>
<feature type="compositionally biased region" description="Gly residues" evidence="5">
    <location>
        <begin position="484"/>
        <end position="495"/>
    </location>
</feature>
<dbReference type="EMBL" id="ADBL01001910">
    <property type="status" value="NOT_ANNOTATED_CDS"/>
    <property type="molecule type" value="Genomic_DNA"/>
</dbReference>
<organism evidence="7 8">
    <name type="scientific">Magnaporthiopsis poae (strain ATCC 64411 / 73-15)</name>
    <name type="common">Kentucky bluegrass fungus</name>
    <name type="synonym">Magnaporthe poae</name>
    <dbReference type="NCBI Taxonomy" id="644358"/>
    <lineage>
        <taxon>Eukaryota</taxon>
        <taxon>Fungi</taxon>
        <taxon>Dikarya</taxon>
        <taxon>Ascomycota</taxon>
        <taxon>Pezizomycotina</taxon>
        <taxon>Sordariomycetes</taxon>
        <taxon>Sordariomycetidae</taxon>
        <taxon>Magnaporthales</taxon>
        <taxon>Magnaporthaceae</taxon>
        <taxon>Magnaporthiopsis</taxon>
    </lineage>
</organism>
<accession>A0A0C4E5W3</accession>
<keyword evidence="8" id="KW-1185">Reference proteome</keyword>
<dbReference type="PANTHER" id="PTHR10272:SF7">
    <property type="entry name" value="PHOSPHOLIPASE-RELATED"/>
    <property type="match status" value="1"/>
</dbReference>
<proteinExistence type="inferred from homology"/>
<comment type="similarity">
    <text evidence="4">Belongs to the serine esterase family.</text>
</comment>
<sequence length="598" mass="64544">MVAHAPPPNAASKLSTYFSRLNPVPGFPEYTGPHKVGTIDVEIPVSDLPSPCPGADGTEEIPTVLIRVYYPATPDAKGKRITWLPAPQRQHLSAYGQFLGIGPTVSSLVAFLPRHLYHTSIPVLENAPLLEPPADVHKGRWPTMVFSHGLGGSRNAYSHLAGSLASHGMVVFCPEHRDGSAVSTMIPSPRNHKTPRSVEVAYRPIAHTSEPATWEARDAQLRIRTWELALTLEVIFAFDDDGFSKPKPPLTNLKSGTPARSLSQFAGRLHIREPGSVIWGGHSFGAATIVQLLKLTYYADRPEAKTKAPIFEPSADCRLRHQVTERSVMVLLDMWCFPLVSPDQAALFRLPLPCYADTPTAPGGAALLAVESDAFFKWTEHLHTKALALSPDPTAAEVSAASFERPATGRRLAEPHFFCVRDSAHLNQSDFGILFPWLTRRVFNAREPERALRLNVRAALQVLRANGFRVARTCVADLADGDGKGANGSGSGSGSGSDQDGKLVADDDEAGLDDDPAILDRSVAEAGGIDAWRWVDIIGLGRKSSLAEKRAAREEDGNGDPGSATDVENDGGEVDMQGEIEPHLAQKPAVAQVPAARF</sequence>
<evidence type="ECO:0000256" key="2">
    <source>
        <dbReference type="ARBA" id="ARBA00022963"/>
    </source>
</evidence>
<dbReference type="OrthoDB" id="2363873at2759"/>
<dbReference type="GO" id="GO:0016042">
    <property type="term" value="P:lipid catabolic process"/>
    <property type="evidence" value="ECO:0007669"/>
    <property type="project" value="UniProtKB-KW"/>
</dbReference>
<dbReference type="Gene3D" id="3.40.50.1820">
    <property type="entry name" value="alpha/beta hydrolase"/>
    <property type="match status" value="1"/>
</dbReference>
<feature type="compositionally biased region" description="Low complexity" evidence="5">
    <location>
        <begin position="585"/>
        <end position="598"/>
    </location>
</feature>
<dbReference type="EnsemblFungi" id="MAPG_07890T0">
    <property type="protein sequence ID" value="MAPG_07890T0"/>
    <property type="gene ID" value="MAPG_07890"/>
</dbReference>
<dbReference type="OMA" id="FCPEHRD"/>
<keyword evidence="2 4" id="KW-0442">Lipid degradation</keyword>
<comment type="catalytic activity">
    <reaction evidence="4">
        <text>a 1-O-alkyl-2-acetyl-sn-glycero-3-phosphocholine + H2O = a 1-O-alkyl-sn-glycero-3-phosphocholine + acetate + H(+)</text>
        <dbReference type="Rhea" id="RHEA:17777"/>
        <dbReference type="ChEBI" id="CHEBI:15377"/>
        <dbReference type="ChEBI" id="CHEBI:15378"/>
        <dbReference type="ChEBI" id="CHEBI:30089"/>
        <dbReference type="ChEBI" id="CHEBI:30909"/>
        <dbReference type="ChEBI" id="CHEBI:36707"/>
        <dbReference type="EC" id="3.1.1.47"/>
    </reaction>
</comment>
<feature type="compositionally biased region" description="Acidic residues" evidence="5">
    <location>
        <begin position="567"/>
        <end position="578"/>
    </location>
</feature>
<evidence type="ECO:0000313" key="7">
    <source>
        <dbReference type="EnsemblFungi" id="MAPG_07890T0"/>
    </source>
</evidence>
<dbReference type="STRING" id="644358.A0A0C4E5W3"/>
<dbReference type="Proteomes" id="UP000011715">
    <property type="component" value="Unassembled WGS sequence"/>
</dbReference>
<reference evidence="7" key="4">
    <citation type="journal article" date="2015" name="G3 (Bethesda)">
        <title>Genome sequences of three phytopathogenic species of the Magnaporthaceae family of fungi.</title>
        <authorList>
            <person name="Okagaki L.H."/>
            <person name="Nunes C.C."/>
            <person name="Sailsbery J."/>
            <person name="Clay B."/>
            <person name="Brown D."/>
            <person name="John T."/>
            <person name="Oh Y."/>
            <person name="Young N."/>
            <person name="Fitzgerald M."/>
            <person name="Haas B.J."/>
            <person name="Zeng Q."/>
            <person name="Young S."/>
            <person name="Adiconis X."/>
            <person name="Fan L."/>
            <person name="Levin J.Z."/>
            <person name="Mitchell T.K."/>
            <person name="Okubara P.A."/>
            <person name="Farman M.L."/>
            <person name="Kohn L.M."/>
            <person name="Birren B."/>
            <person name="Ma L.-J."/>
            <person name="Dean R.A."/>
        </authorList>
    </citation>
    <scope>NUCLEOTIDE SEQUENCE</scope>
    <source>
        <strain evidence="7">ATCC 64411 / 73-15</strain>
    </source>
</reference>
<evidence type="ECO:0000256" key="5">
    <source>
        <dbReference type="SAM" id="MobiDB-lite"/>
    </source>
</evidence>
<dbReference type="eggNOG" id="KOG3847">
    <property type="taxonomic scope" value="Eukaryota"/>
</dbReference>
<feature type="region of interest" description="Disordered" evidence="5">
    <location>
        <begin position="479"/>
        <end position="515"/>
    </location>
</feature>
<dbReference type="AlphaFoldDB" id="A0A0C4E5W3"/>
<dbReference type="GO" id="GO:0003847">
    <property type="term" value="F:1-alkyl-2-acetylglycerophosphocholine esterase activity"/>
    <property type="evidence" value="ECO:0007669"/>
    <property type="project" value="UniProtKB-UniRule"/>
</dbReference>
<dbReference type="PIRSF" id="PIRSF018169">
    <property type="entry name" value="PAF_acetylhydrolase"/>
    <property type="match status" value="1"/>
</dbReference>
<reference evidence="6" key="1">
    <citation type="submission" date="2010-05" db="EMBL/GenBank/DDBJ databases">
        <title>The Genome Sequence of Magnaporthe poae strain ATCC 64411.</title>
        <authorList>
            <consortium name="The Broad Institute Genome Sequencing Platform"/>
            <consortium name="Broad Institute Genome Sequencing Center for Infectious Disease"/>
            <person name="Ma L.-J."/>
            <person name="Dead R."/>
            <person name="Young S."/>
            <person name="Zeng Q."/>
            <person name="Koehrsen M."/>
            <person name="Alvarado L."/>
            <person name="Berlin A."/>
            <person name="Chapman S.B."/>
            <person name="Chen Z."/>
            <person name="Freedman E."/>
            <person name="Gellesch M."/>
            <person name="Goldberg J."/>
            <person name="Griggs A."/>
            <person name="Gujja S."/>
            <person name="Heilman E.R."/>
            <person name="Heiman D."/>
            <person name="Hepburn T."/>
            <person name="Howarth C."/>
            <person name="Jen D."/>
            <person name="Larson L."/>
            <person name="Mehta T."/>
            <person name="Neiman D."/>
            <person name="Pearson M."/>
            <person name="Roberts A."/>
            <person name="Saif S."/>
            <person name="Shea T."/>
            <person name="Shenoy N."/>
            <person name="Sisk P."/>
            <person name="Stolte C."/>
            <person name="Sykes S."/>
            <person name="Walk T."/>
            <person name="White J."/>
            <person name="Yandava C."/>
            <person name="Haas B."/>
            <person name="Nusbaum C."/>
            <person name="Birren B."/>
        </authorList>
    </citation>
    <scope>NUCLEOTIDE SEQUENCE</scope>
    <source>
        <strain evidence="6">ATCC 64411</strain>
    </source>
</reference>
<dbReference type="SUPFAM" id="SSF53474">
    <property type="entry name" value="alpha/beta-Hydrolases"/>
    <property type="match status" value="1"/>
</dbReference>
<evidence type="ECO:0000256" key="4">
    <source>
        <dbReference type="PIRNR" id="PIRNR018169"/>
    </source>
</evidence>
<reference evidence="7" key="5">
    <citation type="submission" date="2015-06" db="UniProtKB">
        <authorList>
            <consortium name="EnsemblFungi"/>
        </authorList>
    </citation>
    <scope>IDENTIFICATION</scope>
    <source>
        <strain evidence="7">ATCC 64411</strain>
    </source>
</reference>
<dbReference type="EMBL" id="GL876972">
    <property type="protein sequence ID" value="KLU88909.1"/>
    <property type="molecule type" value="Genomic_DNA"/>
</dbReference>
<protein>
    <recommendedName>
        <fullName evidence="4">Putative phospholipase</fullName>
        <ecNumber evidence="4">3.1.1.47</ecNumber>
    </recommendedName>
</protein>
<feature type="region of interest" description="Disordered" evidence="5">
    <location>
        <begin position="549"/>
        <end position="598"/>
    </location>
</feature>
<dbReference type="VEuPathDB" id="FungiDB:MAPG_07890"/>